<dbReference type="AlphaFoldDB" id="A0A1F6FU47"/>
<feature type="transmembrane region" description="Helical" evidence="1">
    <location>
        <begin position="9"/>
        <end position="30"/>
    </location>
</feature>
<proteinExistence type="predicted"/>
<evidence type="ECO:0000256" key="1">
    <source>
        <dbReference type="SAM" id="Phobius"/>
    </source>
</evidence>
<keyword evidence="1" id="KW-1133">Transmembrane helix</keyword>
<dbReference type="Proteomes" id="UP000179230">
    <property type="component" value="Unassembled WGS sequence"/>
</dbReference>
<evidence type="ECO:0000313" key="3">
    <source>
        <dbReference type="Proteomes" id="UP000179230"/>
    </source>
</evidence>
<dbReference type="EMBL" id="MFMT01000001">
    <property type="protein sequence ID" value="OGG89380.1"/>
    <property type="molecule type" value="Genomic_DNA"/>
</dbReference>
<keyword evidence="1" id="KW-0812">Transmembrane</keyword>
<reference evidence="2 3" key="1">
    <citation type="journal article" date="2016" name="Nat. Commun.">
        <title>Thousands of microbial genomes shed light on interconnected biogeochemical processes in an aquifer system.</title>
        <authorList>
            <person name="Anantharaman K."/>
            <person name="Brown C.T."/>
            <person name="Hug L.A."/>
            <person name="Sharon I."/>
            <person name="Castelle C.J."/>
            <person name="Probst A.J."/>
            <person name="Thomas B.C."/>
            <person name="Singh A."/>
            <person name="Wilkins M.J."/>
            <person name="Karaoz U."/>
            <person name="Brodie E.L."/>
            <person name="Williams K.H."/>
            <person name="Hubbard S.S."/>
            <person name="Banfield J.F."/>
        </authorList>
    </citation>
    <scope>NUCLEOTIDE SEQUENCE [LARGE SCALE GENOMIC DNA]</scope>
</reference>
<evidence type="ECO:0000313" key="2">
    <source>
        <dbReference type="EMBL" id="OGG89380.1"/>
    </source>
</evidence>
<comment type="caution">
    <text evidence="2">The sequence shown here is derived from an EMBL/GenBank/DDBJ whole genome shotgun (WGS) entry which is preliminary data.</text>
</comment>
<accession>A0A1F6FU47</accession>
<sequence>MEGTKHEKVVLVVLAYIIGFTTGLICFGVNQSGFISTDANYSELELGEQEVSVAKSDINSNTDNGDEIVSYKDGRLRLIDDDNTLLLSIDKNLVDEESLDSFTEQGIHTAIPYFIISPDQHYVYFCEQRSTEDACTNFVFDTESSIIQFVSNDGEKLSTTAATAQGVYWNDDGGLVIGDLTSLALDTPWKVAIR</sequence>
<organism evidence="2 3">
    <name type="scientific">Candidatus Kaiserbacteria bacterium RIFOXYD1_FULL_42_15</name>
    <dbReference type="NCBI Taxonomy" id="1798532"/>
    <lineage>
        <taxon>Bacteria</taxon>
        <taxon>Candidatus Kaiseribacteriota</taxon>
    </lineage>
</organism>
<protein>
    <submittedName>
        <fullName evidence="2">Uncharacterized protein</fullName>
    </submittedName>
</protein>
<keyword evidence="1" id="KW-0472">Membrane</keyword>
<name>A0A1F6FU47_9BACT</name>
<gene>
    <name evidence="2" type="ORF">A2592_01390</name>
</gene>